<evidence type="ECO:0000256" key="5">
    <source>
        <dbReference type="ARBA" id="ARBA00022475"/>
    </source>
</evidence>
<keyword evidence="10 14" id="KW-1133">Transmembrane helix</keyword>
<proteinExistence type="inferred from homology"/>
<feature type="transmembrane region" description="Helical" evidence="14">
    <location>
        <begin position="110"/>
        <end position="130"/>
    </location>
</feature>
<feature type="transmembrane region" description="Helical" evidence="14">
    <location>
        <begin position="237"/>
        <end position="255"/>
    </location>
</feature>
<dbReference type="RefSeq" id="WP_066670135.1">
    <property type="nucleotide sequence ID" value="NZ_CP016171.1"/>
</dbReference>
<feature type="transmembrane region" description="Helical" evidence="14">
    <location>
        <begin position="267"/>
        <end position="284"/>
    </location>
</feature>
<keyword evidence="11" id="KW-0406">Ion transport</keyword>
<feature type="transmembrane region" description="Helical" evidence="14">
    <location>
        <begin position="6"/>
        <end position="24"/>
    </location>
</feature>
<feature type="transmembrane region" description="Helical" evidence="14">
    <location>
        <begin position="84"/>
        <end position="104"/>
    </location>
</feature>
<gene>
    <name evidence="16" type="ORF">BAU08_14925</name>
</gene>
<evidence type="ECO:0000256" key="7">
    <source>
        <dbReference type="ARBA" id="ARBA00022538"/>
    </source>
</evidence>
<dbReference type="NCBIfam" id="NF002924">
    <property type="entry name" value="PRK03562.1"/>
    <property type="match status" value="1"/>
</dbReference>
<dbReference type="PRINTS" id="PR00335">
    <property type="entry name" value="KUPTAKETRKA"/>
</dbReference>
<feature type="transmembrane region" description="Helical" evidence="14">
    <location>
        <begin position="151"/>
        <end position="169"/>
    </location>
</feature>
<dbReference type="SUPFAM" id="SSF51735">
    <property type="entry name" value="NAD(P)-binding Rossmann-fold domains"/>
    <property type="match status" value="1"/>
</dbReference>
<sequence length="613" mass="66035">MDKQFLLEGLEYLAAAVIFVPLAMRARMGSVLGYLIAGCVIGPWGLRLVDDPEQILGFAEIGVVLMLFLIGLELDPRRLWRMRVPVFGGGALQVGLCGAALAAFMAWLGLAWPIAALVGMTLALSSTAVAMQAMGERSLLQTTLGERSFSVLLFQDLAAIPLIAMIPLLAGGEAGEGGDTIGLAALKIVAALAVAVVVGRYLARPLLRFVARSGLREVFSAVALLLVIGVGELMEHAGLSMAMGAFLAGVLLASSEYRHALESDIQPFKGLLLGLFFMGVGMSIDFGTLLAQPLLILGMLAGFLVLKFAVLFALGRVFGAARGRCLMFAALLGQGSEFAFVVFSTARAADVLPEDWSRVLTLVVALSMAATPVILAVLDAWERRRPKSTRAADRIEDEGARVIIAGFGRFGQIAGRLLLANGVKVVILDHDPDNIDTVRKFGTKVFYGDATRPDLLETAGAARAELLVNAIDNVSDSLRLIDVVQRDFPNLRVVARARDAVHYFQLRKRGIEIVERELFESSLLVGRKALEALGMGAYEAKEVADAFRRNNIDMLEETAPRFEDDGFRITVARRAQDTLEKSISRDRELSRAAHRVPWGGQPAPEPEAQDQAA</sequence>
<reference evidence="16 17" key="1">
    <citation type="submission" date="2016-06" db="EMBL/GenBank/DDBJ databases">
        <title>Complete genome sequences of Bordetella bronchialis and Bordetella flabilis.</title>
        <authorList>
            <person name="LiPuma J.J."/>
            <person name="Spilker T."/>
        </authorList>
    </citation>
    <scope>NUCLEOTIDE SEQUENCE [LARGE SCALE GENOMIC DNA]</scope>
    <source>
        <strain evidence="16 17">AU17976</strain>
    </source>
</reference>
<evidence type="ECO:0000256" key="14">
    <source>
        <dbReference type="SAM" id="Phobius"/>
    </source>
</evidence>
<dbReference type="Proteomes" id="UP000092213">
    <property type="component" value="Chromosome"/>
</dbReference>
<feature type="transmembrane region" description="Helical" evidence="14">
    <location>
        <begin position="31"/>
        <end position="49"/>
    </location>
</feature>
<feature type="compositionally biased region" description="Basic and acidic residues" evidence="13">
    <location>
        <begin position="580"/>
        <end position="591"/>
    </location>
</feature>
<feature type="region of interest" description="Disordered" evidence="13">
    <location>
        <begin position="580"/>
        <end position="613"/>
    </location>
</feature>
<dbReference type="InterPro" id="IPR036291">
    <property type="entry name" value="NAD(P)-bd_dom_sf"/>
</dbReference>
<evidence type="ECO:0000256" key="8">
    <source>
        <dbReference type="ARBA" id="ARBA00022692"/>
    </source>
</evidence>
<evidence type="ECO:0000256" key="11">
    <source>
        <dbReference type="ARBA" id="ARBA00023065"/>
    </source>
</evidence>
<dbReference type="PANTHER" id="PTHR46157">
    <property type="entry name" value="K(+) EFFLUX ANTIPORTER 3, CHLOROPLASTIC"/>
    <property type="match status" value="1"/>
</dbReference>
<dbReference type="NCBIfam" id="TIGR00932">
    <property type="entry name" value="2a37"/>
    <property type="match status" value="1"/>
</dbReference>
<keyword evidence="7" id="KW-0633">Potassium transport</keyword>
<keyword evidence="9" id="KW-0630">Potassium</keyword>
<evidence type="ECO:0000256" key="6">
    <source>
        <dbReference type="ARBA" id="ARBA00022519"/>
    </source>
</evidence>
<keyword evidence="3" id="KW-0813">Transport</keyword>
<dbReference type="AlphaFoldDB" id="A0A193FZ55"/>
<name>A0A193FZ55_9BORD</name>
<feature type="transmembrane region" description="Helical" evidence="14">
    <location>
        <begin position="326"/>
        <end position="347"/>
    </location>
</feature>
<dbReference type="Gene3D" id="1.20.1530.20">
    <property type="match status" value="1"/>
</dbReference>
<dbReference type="GO" id="GO:0015079">
    <property type="term" value="F:potassium ion transmembrane transporter activity"/>
    <property type="evidence" value="ECO:0007669"/>
    <property type="project" value="InterPro"/>
</dbReference>
<keyword evidence="4" id="KW-0050">Antiport</keyword>
<dbReference type="InterPro" id="IPR006036">
    <property type="entry name" value="K_uptake_TrkA"/>
</dbReference>
<dbReference type="GO" id="GO:0015297">
    <property type="term" value="F:antiporter activity"/>
    <property type="evidence" value="ECO:0007669"/>
    <property type="project" value="UniProtKB-KW"/>
</dbReference>
<evidence type="ECO:0000256" key="2">
    <source>
        <dbReference type="ARBA" id="ARBA00005551"/>
    </source>
</evidence>
<keyword evidence="6" id="KW-0997">Cell inner membrane</keyword>
<evidence type="ECO:0000256" key="13">
    <source>
        <dbReference type="SAM" id="MobiDB-lite"/>
    </source>
</evidence>
<evidence type="ECO:0000256" key="10">
    <source>
        <dbReference type="ARBA" id="ARBA00022989"/>
    </source>
</evidence>
<dbReference type="PANTHER" id="PTHR46157:SF3">
    <property type="entry name" value="GLUTATHIONE-REGULATED POTASSIUM-EFFLUX SYSTEM PROTEIN KEFC"/>
    <property type="match status" value="1"/>
</dbReference>
<keyword evidence="5" id="KW-1003">Cell membrane</keyword>
<feature type="domain" description="RCK N-terminal" evidence="15">
    <location>
        <begin position="399"/>
        <end position="518"/>
    </location>
</feature>
<organism evidence="16 17">
    <name type="scientific">Bordetella bronchialis</name>
    <dbReference type="NCBI Taxonomy" id="463025"/>
    <lineage>
        <taxon>Bacteria</taxon>
        <taxon>Pseudomonadati</taxon>
        <taxon>Pseudomonadota</taxon>
        <taxon>Betaproteobacteria</taxon>
        <taxon>Burkholderiales</taxon>
        <taxon>Alcaligenaceae</taxon>
        <taxon>Bordetella</taxon>
    </lineage>
</organism>
<evidence type="ECO:0000256" key="9">
    <source>
        <dbReference type="ARBA" id="ARBA00022958"/>
    </source>
</evidence>
<dbReference type="InterPro" id="IPR038770">
    <property type="entry name" value="Na+/solute_symporter_sf"/>
</dbReference>
<keyword evidence="8 14" id="KW-0812">Transmembrane</keyword>
<dbReference type="InterPro" id="IPR006153">
    <property type="entry name" value="Cation/H_exchanger_TM"/>
</dbReference>
<evidence type="ECO:0000259" key="15">
    <source>
        <dbReference type="PROSITE" id="PS51201"/>
    </source>
</evidence>
<dbReference type="InterPro" id="IPR003148">
    <property type="entry name" value="RCK_N"/>
</dbReference>
<dbReference type="STRING" id="463025.BAU08_14925"/>
<evidence type="ECO:0000256" key="1">
    <source>
        <dbReference type="ARBA" id="ARBA00004429"/>
    </source>
</evidence>
<evidence type="ECO:0000256" key="4">
    <source>
        <dbReference type="ARBA" id="ARBA00022449"/>
    </source>
</evidence>
<dbReference type="GO" id="GO:1902600">
    <property type="term" value="P:proton transmembrane transport"/>
    <property type="evidence" value="ECO:0007669"/>
    <property type="project" value="InterPro"/>
</dbReference>
<feature type="transmembrane region" description="Helical" evidence="14">
    <location>
        <begin position="181"/>
        <end position="202"/>
    </location>
</feature>
<protein>
    <submittedName>
        <fullName evidence="16">Glutathione-regulated potassium-efflux system protein KefC</fullName>
    </submittedName>
</protein>
<feature type="transmembrane region" description="Helical" evidence="14">
    <location>
        <begin position="290"/>
        <end position="314"/>
    </location>
</feature>
<dbReference type="GO" id="GO:0005886">
    <property type="term" value="C:plasma membrane"/>
    <property type="evidence" value="ECO:0007669"/>
    <property type="project" value="UniProtKB-SubCell"/>
</dbReference>
<comment type="subcellular location">
    <subcellularLocation>
        <location evidence="1">Cell inner membrane</location>
        <topology evidence="1">Multi-pass membrane protein</topology>
    </subcellularLocation>
</comment>
<dbReference type="FunFam" id="3.40.50.720:FF:000036">
    <property type="entry name" value="Glutathione-regulated potassium-efflux system protein KefB"/>
    <property type="match status" value="1"/>
</dbReference>
<dbReference type="Pfam" id="PF00999">
    <property type="entry name" value="Na_H_Exchanger"/>
    <property type="match status" value="1"/>
</dbReference>
<feature type="transmembrane region" description="Helical" evidence="14">
    <location>
        <begin position="359"/>
        <end position="381"/>
    </location>
</feature>
<accession>A0A193FZ55</accession>
<feature type="transmembrane region" description="Helical" evidence="14">
    <location>
        <begin position="214"/>
        <end position="231"/>
    </location>
</feature>
<evidence type="ECO:0000256" key="3">
    <source>
        <dbReference type="ARBA" id="ARBA00022448"/>
    </source>
</evidence>
<dbReference type="InterPro" id="IPR004771">
    <property type="entry name" value="K/H_exchanger"/>
</dbReference>
<keyword evidence="12 14" id="KW-0472">Membrane</keyword>
<dbReference type="EMBL" id="CP016171">
    <property type="protein sequence ID" value="ANN72471.1"/>
    <property type="molecule type" value="Genomic_DNA"/>
</dbReference>
<evidence type="ECO:0000313" key="16">
    <source>
        <dbReference type="EMBL" id="ANN72471.1"/>
    </source>
</evidence>
<comment type="similarity">
    <text evidence="2">Belongs to the monovalent cation:proton antiporter 2 (CPA2) transporter (TC 2.A.37) family.</text>
</comment>
<evidence type="ECO:0000256" key="12">
    <source>
        <dbReference type="ARBA" id="ARBA00023136"/>
    </source>
</evidence>
<dbReference type="Gene3D" id="3.40.50.720">
    <property type="entry name" value="NAD(P)-binding Rossmann-like Domain"/>
    <property type="match status" value="1"/>
</dbReference>
<evidence type="ECO:0000313" key="17">
    <source>
        <dbReference type="Proteomes" id="UP000092213"/>
    </source>
</evidence>
<dbReference type="Pfam" id="PF02254">
    <property type="entry name" value="TrkA_N"/>
    <property type="match status" value="1"/>
</dbReference>
<dbReference type="FunFam" id="1.20.1530.20:FF:000001">
    <property type="entry name" value="Glutathione-regulated potassium-efflux system protein KefB"/>
    <property type="match status" value="1"/>
</dbReference>
<dbReference type="PROSITE" id="PS51201">
    <property type="entry name" value="RCK_N"/>
    <property type="match status" value="1"/>
</dbReference>
<feature type="transmembrane region" description="Helical" evidence="14">
    <location>
        <begin position="55"/>
        <end position="72"/>
    </location>
</feature>